<organism evidence="2 3">
    <name type="scientific">Bradyrhizobium elkanii</name>
    <dbReference type="NCBI Taxonomy" id="29448"/>
    <lineage>
        <taxon>Bacteria</taxon>
        <taxon>Pseudomonadati</taxon>
        <taxon>Pseudomonadota</taxon>
        <taxon>Alphaproteobacteria</taxon>
        <taxon>Hyphomicrobiales</taxon>
        <taxon>Nitrobacteraceae</taxon>
        <taxon>Bradyrhizobium</taxon>
    </lineage>
</organism>
<evidence type="ECO:0000259" key="1">
    <source>
        <dbReference type="Pfam" id="PF01965"/>
    </source>
</evidence>
<dbReference type="InterPro" id="IPR002818">
    <property type="entry name" value="DJ-1/PfpI"/>
</dbReference>
<comment type="caution">
    <text evidence="2">The sequence shown here is derived from an EMBL/GenBank/DDBJ whole genome shotgun (WGS) entry which is preliminary data.</text>
</comment>
<dbReference type="InterPro" id="IPR029062">
    <property type="entry name" value="Class_I_gatase-like"/>
</dbReference>
<feature type="domain" description="DJ-1/PfpI" evidence="1">
    <location>
        <begin position="3"/>
        <end position="162"/>
    </location>
</feature>
<gene>
    <name evidence="2" type="ORF">JOH49_006090</name>
</gene>
<dbReference type="Pfam" id="PF01965">
    <property type="entry name" value="DJ-1_PfpI"/>
    <property type="match status" value="1"/>
</dbReference>
<dbReference type="RefSeq" id="WP_209944450.1">
    <property type="nucleotide sequence ID" value="NZ_JAFICZ010000001.1"/>
</dbReference>
<evidence type="ECO:0000313" key="3">
    <source>
        <dbReference type="Proteomes" id="UP000673383"/>
    </source>
</evidence>
<dbReference type="SUPFAM" id="SSF52317">
    <property type="entry name" value="Class I glutamine amidotransferase-like"/>
    <property type="match status" value="1"/>
</dbReference>
<protein>
    <submittedName>
        <fullName evidence="2">Transcriptional regulator GlxA family with amidase domain</fullName>
    </submittedName>
</protein>
<reference evidence="2" key="1">
    <citation type="submission" date="2021-02" db="EMBL/GenBank/DDBJ databases">
        <title>Genomic Encyclopedia of Type Strains, Phase IV (KMG-V): Genome sequencing to study the core and pangenomes of soil and plant-associated prokaryotes.</title>
        <authorList>
            <person name="Whitman W."/>
        </authorList>
    </citation>
    <scope>NUCLEOTIDE SEQUENCE</scope>
    <source>
        <strain evidence="2">USDA 406</strain>
    </source>
</reference>
<dbReference type="CDD" id="cd03139">
    <property type="entry name" value="GATase1_PfpI_2"/>
    <property type="match status" value="1"/>
</dbReference>
<accession>A0A8I1YBJ1</accession>
<dbReference type="InterPro" id="IPR052158">
    <property type="entry name" value="INH-QAR"/>
</dbReference>
<dbReference type="EMBL" id="JAFICZ010000001">
    <property type="protein sequence ID" value="MBP1296337.1"/>
    <property type="molecule type" value="Genomic_DNA"/>
</dbReference>
<dbReference type="Gene3D" id="3.40.50.880">
    <property type="match status" value="1"/>
</dbReference>
<dbReference type="AlphaFoldDB" id="A0A8I1YBJ1"/>
<evidence type="ECO:0000313" key="2">
    <source>
        <dbReference type="EMBL" id="MBP1296337.1"/>
    </source>
</evidence>
<dbReference type="Proteomes" id="UP000673383">
    <property type="component" value="Unassembled WGS sequence"/>
</dbReference>
<dbReference type="GO" id="GO:0006355">
    <property type="term" value="P:regulation of DNA-templated transcription"/>
    <property type="evidence" value="ECO:0007669"/>
    <property type="project" value="TreeGrafter"/>
</dbReference>
<name>A0A8I1YBJ1_BRAEL</name>
<dbReference type="PANTHER" id="PTHR43130">
    <property type="entry name" value="ARAC-FAMILY TRANSCRIPTIONAL REGULATOR"/>
    <property type="match status" value="1"/>
</dbReference>
<sequence>MTVVVIPAYNEVTQLDFTAPHQFLTMIPDITVVVASIGGTPVTSGGLSFDKLADLEAIERCDAICVPGGLGCIDAMEDSRFLSAVRRLAGTATYVTSVCSGSLILGAAGLLKGRRAASHWAWLDMLRAFGAIPEKARVVRDENIITGGGVTAGADFALTLISELRGADAAQCVQLALEYAPAPPFNAGNADTAPTHIRYMVMGQLAELMKGTRQRIESIASRTDER</sequence>
<dbReference type="PANTHER" id="PTHR43130:SF2">
    <property type="entry name" value="DJ-1_PFPI DOMAIN-CONTAINING PROTEIN"/>
    <property type="match status" value="1"/>
</dbReference>
<proteinExistence type="predicted"/>